<dbReference type="PANTHER" id="PTHR33747:SF1">
    <property type="entry name" value="ADENYLATE CYCLASE-ASSOCIATED CAP C-TERMINAL DOMAIN-CONTAINING PROTEIN"/>
    <property type="match status" value="1"/>
</dbReference>
<dbReference type="HAMAP" id="MF_00612">
    <property type="entry name" value="UPF0225"/>
    <property type="match status" value="1"/>
</dbReference>
<organism evidence="4 5">
    <name type="scientific">Microbacterium schleiferi</name>
    <dbReference type="NCBI Taxonomy" id="69362"/>
    <lineage>
        <taxon>Bacteria</taxon>
        <taxon>Bacillati</taxon>
        <taxon>Actinomycetota</taxon>
        <taxon>Actinomycetes</taxon>
        <taxon>Micrococcales</taxon>
        <taxon>Microbacteriaceae</taxon>
        <taxon>Microbacterium</taxon>
    </lineage>
</organism>
<evidence type="ECO:0000313" key="5">
    <source>
        <dbReference type="Proteomes" id="UP000594480"/>
    </source>
</evidence>
<dbReference type="Gene3D" id="3.10.450.50">
    <property type="match status" value="1"/>
</dbReference>
<proteinExistence type="inferred from homology"/>
<dbReference type="Pfam" id="PF17775">
    <property type="entry name" value="YchJ_M-like"/>
    <property type="match status" value="1"/>
</dbReference>
<reference evidence="4 5" key="1">
    <citation type="submission" date="2020-11" db="EMBL/GenBank/DDBJ databases">
        <title>Amino acid is mineralized and recycled by bacteria in oceanic microbiome.</title>
        <authorList>
            <person name="Zheng L.Y."/>
        </authorList>
    </citation>
    <scope>NUCLEOTIDE SEQUENCE [LARGE SCALE GENOMIC DNA]</scope>
    <source>
        <strain evidence="4 5">A32-1</strain>
    </source>
</reference>
<dbReference type="InterPro" id="IPR004027">
    <property type="entry name" value="SEC_C_motif"/>
</dbReference>
<dbReference type="InterPro" id="IPR023006">
    <property type="entry name" value="YchJ-like"/>
</dbReference>
<evidence type="ECO:0000256" key="1">
    <source>
        <dbReference type="ARBA" id="ARBA00010839"/>
    </source>
</evidence>
<evidence type="ECO:0000256" key="2">
    <source>
        <dbReference type="HAMAP-Rule" id="MF_00612"/>
    </source>
</evidence>
<dbReference type="PANTHER" id="PTHR33747">
    <property type="entry name" value="UPF0225 PROTEIN SCO1677"/>
    <property type="match status" value="1"/>
</dbReference>
<dbReference type="Pfam" id="PF02810">
    <property type="entry name" value="SEC-C"/>
    <property type="match status" value="1"/>
</dbReference>
<dbReference type="InterPro" id="IPR032710">
    <property type="entry name" value="NTF2-like_dom_sf"/>
</dbReference>
<evidence type="ECO:0000259" key="3">
    <source>
        <dbReference type="Pfam" id="PF17775"/>
    </source>
</evidence>
<dbReference type="SUPFAM" id="SSF54427">
    <property type="entry name" value="NTF2-like"/>
    <property type="match status" value="1"/>
</dbReference>
<dbReference type="InterPro" id="IPR048469">
    <property type="entry name" value="YchJ-like_M"/>
</dbReference>
<name>A0A7S8MZ83_9MICO</name>
<dbReference type="AlphaFoldDB" id="A0A7S8MZ83"/>
<comment type="similarity">
    <text evidence="1 2">Belongs to the UPF0225 family.</text>
</comment>
<gene>
    <name evidence="4" type="ORF">IT882_06455</name>
</gene>
<keyword evidence="5" id="KW-1185">Reference proteome</keyword>
<dbReference type="KEGG" id="msf:IT882_06455"/>
<sequence>MSFGSAAQSGIRRPPDQDPCLCGSGNIYGRCCGPLHRGEAAPSPERLMRSRYSAFALADARYLAETWHPRTRPERLDLDPDVRWVGLRIVDAPEVGTDTAGIVEFRARWRHGAQTGEQHERSRFRRAGGRWWYLDAETAGSDIQ</sequence>
<evidence type="ECO:0000313" key="4">
    <source>
        <dbReference type="EMBL" id="QPE05633.1"/>
    </source>
</evidence>
<dbReference type="SUPFAM" id="SSF103642">
    <property type="entry name" value="Sec-C motif"/>
    <property type="match status" value="1"/>
</dbReference>
<protein>
    <recommendedName>
        <fullName evidence="2">UPF0225 protein IT882_06455</fullName>
    </recommendedName>
</protein>
<dbReference type="EMBL" id="CP064760">
    <property type="protein sequence ID" value="QPE05633.1"/>
    <property type="molecule type" value="Genomic_DNA"/>
</dbReference>
<dbReference type="Proteomes" id="UP000594480">
    <property type="component" value="Chromosome"/>
</dbReference>
<accession>A0A7S8MZ83</accession>
<dbReference type="RefSeq" id="WP_195693648.1">
    <property type="nucleotide sequence ID" value="NZ_CP064760.1"/>
</dbReference>
<feature type="domain" description="YchJ-like middle NTF2-like" evidence="3">
    <location>
        <begin position="43"/>
        <end position="136"/>
    </location>
</feature>